<name>A0A8H7NST7_9APHY</name>
<feature type="compositionally biased region" description="Polar residues" evidence="1">
    <location>
        <begin position="1"/>
        <end position="12"/>
    </location>
</feature>
<protein>
    <submittedName>
        <fullName evidence="2">Uncharacterized protein</fullName>
    </submittedName>
</protein>
<dbReference type="Proteomes" id="UP000639403">
    <property type="component" value="Unassembled WGS sequence"/>
</dbReference>
<proteinExistence type="predicted"/>
<comment type="caution">
    <text evidence="2">The sequence shown here is derived from an EMBL/GenBank/DDBJ whole genome shotgun (WGS) entry which is preliminary data.</text>
</comment>
<feature type="region of interest" description="Disordered" evidence="1">
    <location>
        <begin position="362"/>
        <end position="384"/>
    </location>
</feature>
<evidence type="ECO:0000256" key="1">
    <source>
        <dbReference type="SAM" id="MobiDB-lite"/>
    </source>
</evidence>
<accession>A0A8H7NST7</accession>
<feature type="compositionally biased region" description="Pro residues" evidence="1">
    <location>
        <begin position="100"/>
        <end position="109"/>
    </location>
</feature>
<evidence type="ECO:0000313" key="3">
    <source>
        <dbReference type="Proteomes" id="UP000639403"/>
    </source>
</evidence>
<reference evidence="2" key="2">
    <citation type="journal article" name="Front. Microbiol.">
        <title>Degradative Capacity of Two Strains of Rhodonia placenta: From Phenotype to Genotype.</title>
        <authorList>
            <person name="Kolle M."/>
            <person name="Horta M.A.C."/>
            <person name="Nowrousian M."/>
            <person name="Ohm R.A."/>
            <person name="Benz J.P."/>
            <person name="Pilgard A."/>
        </authorList>
    </citation>
    <scope>NUCLEOTIDE SEQUENCE</scope>
    <source>
        <strain evidence="2">FPRL280</strain>
    </source>
</reference>
<feature type="region of interest" description="Disordered" evidence="1">
    <location>
        <begin position="1"/>
        <end position="154"/>
    </location>
</feature>
<gene>
    <name evidence="2" type="ORF">IEO21_10438</name>
</gene>
<feature type="compositionally biased region" description="Polar residues" evidence="1">
    <location>
        <begin position="24"/>
        <end position="40"/>
    </location>
</feature>
<feature type="compositionally biased region" description="Pro residues" evidence="1">
    <location>
        <begin position="119"/>
        <end position="150"/>
    </location>
</feature>
<organism evidence="2 3">
    <name type="scientific">Rhodonia placenta</name>
    <dbReference type="NCBI Taxonomy" id="104341"/>
    <lineage>
        <taxon>Eukaryota</taxon>
        <taxon>Fungi</taxon>
        <taxon>Dikarya</taxon>
        <taxon>Basidiomycota</taxon>
        <taxon>Agaricomycotina</taxon>
        <taxon>Agaricomycetes</taxon>
        <taxon>Polyporales</taxon>
        <taxon>Adustoporiaceae</taxon>
        <taxon>Rhodonia</taxon>
    </lineage>
</organism>
<dbReference type="EMBL" id="JADOXO010000814">
    <property type="protein sequence ID" value="KAF9800127.1"/>
    <property type="molecule type" value="Genomic_DNA"/>
</dbReference>
<dbReference type="AlphaFoldDB" id="A0A8H7NST7"/>
<evidence type="ECO:0000313" key="2">
    <source>
        <dbReference type="EMBL" id="KAF9800127.1"/>
    </source>
</evidence>
<feature type="compositionally biased region" description="Acidic residues" evidence="1">
    <location>
        <begin position="53"/>
        <end position="67"/>
    </location>
</feature>
<reference evidence="2" key="1">
    <citation type="submission" date="2020-11" db="EMBL/GenBank/DDBJ databases">
        <authorList>
            <person name="Koelle M."/>
            <person name="Horta M.A.C."/>
            <person name="Nowrousian M."/>
            <person name="Ohm R.A."/>
            <person name="Benz P."/>
            <person name="Pilgard A."/>
        </authorList>
    </citation>
    <scope>NUCLEOTIDE SEQUENCE</scope>
    <source>
        <strain evidence="2">FPRL280</strain>
    </source>
</reference>
<sequence>MSDTRPSEGSNIRSARSASRHSRTVSPSSRLPQTVTSTSQAGGDPDLPADPAPESESDESASEEGVSEPEPTLPGRTASPDTLPSAPPIPVVRDTASGLPPAPELPSPPRGRSRTRSPRSPPSGQPQPPPLPPGHSPSPPPPIMSSPASPPDKETLKHLLPLRYDGKTVIECNRFISQLLIYWAVNTTLSTIELKIQLAAVQVKIPGAKTPFANEATFLMALKARFSNLNDAAAAQVELSNLCADKSLCEKCTAAEFPALFKGPADRSGYGDLELRDKYLSGIPSRVYRKIELETFTTWEDADKHATEVEQQLDLEDEDVVGHVVVHPARKALQPASMWPSEKVTSPASALAVGRRGTNASSAPIAATSTPIASSSASTSAATAKSEQSELADLIAQMKSMREELEHYWAMKEESFSSGLRFVPHASGHVVTMCTMYWRLQMCTNWTMGPSIFTFQCTSKEKDGTRI</sequence>